<dbReference type="EMBL" id="JAMC01000002">
    <property type="protein sequence ID" value="KEJ90230.1"/>
    <property type="molecule type" value="Genomic_DNA"/>
</dbReference>
<evidence type="ECO:0000313" key="4">
    <source>
        <dbReference type="EMBL" id="KEJ90230.1"/>
    </source>
</evidence>
<feature type="transmembrane region" description="Helical" evidence="2">
    <location>
        <begin position="20"/>
        <end position="49"/>
    </location>
</feature>
<dbReference type="Proteomes" id="UP000027734">
    <property type="component" value="Unassembled WGS sequence"/>
</dbReference>
<keyword evidence="2" id="KW-1133">Transmembrane helix</keyword>
<evidence type="ECO:0000256" key="2">
    <source>
        <dbReference type="SAM" id="Phobius"/>
    </source>
</evidence>
<comment type="caution">
    <text evidence="4">The sequence shown here is derived from an EMBL/GenBank/DDBJ whole genome shotgun (WGS) entry which is preliminary data.</text>
</comment>
<reference evidence="4 5" key="1">
    <citation type="submission" date="2014-01" db="EMBL/GenBank/DDBJ databases">
        <title>Sulfitobacter donghicola JCM 14565 Genome Sequencing.</title>
        <authorList>
            <person name="Lai Q."/>
            <person name="Hong Z."/>
        </authorList>
    </citation>
    <scope>NUCLEOTIDE SEQUENCE [LARGE SCALE GENOMIC DNA]</scope>
    <source>
        <strain evidence="4 5">JCM 14565</strain>
    </source>
</reference>
<keyword evidence="5" id="KW-1185">Reference proteome</keyword>
<dbReference type="Pfam" id="PF13116">
    <property type="entry name" value="YhdP"/>
    <property type="match status" value="1"/>
</dbReference>
<organism evidence="4 5">
    <name type="scientific">Sulfitobacter donghicola DSW-25 = KCTC 12864 = JCM 14565</name>
    <dbReference type="NCBI Taxonomy" id="1300350"/>
    <lineage>
        <taxon>Bacteria</taxon>
        <taxon>Pseudomonadati</taxon>
        <taxon>Pseudomonadota</taxon>
        <taxon>Alphaproteobacteria</taxon>
        <taxon>Rhodobacterales</taxon>
        <taxon>Roseobacteraceae</taxon>
        <taxon>Sulfitobacter</taxon>
    </lineage>
</organism>
<feature type="region of interest" description="Disordered" evidence="1">
    <location>
        <begin position="1104"/>
        <end position="1132"/>
    </location>
</feature>
<proteinExistence type="predicted"/>
<sequence length="1132" mass="119908">MADPIPQMPPKKRHRERGWFLLLLGFCNAVWSLLVLVTVIAVGAVYFFYDRPVVVPAWVEAKIHDRLETEFPDAEIKIGELRLLMEEGWRPRVRLRDISVSNTKGRELVRFSEARVRLSMAALREGKVQPAEVALQGVFATIVREKDGRLGLQTDIAAPSGGQTGGANTPGALVSRIDETLQQPGLAALSHAELRGLTLQFIDRRAERAFTLDGGRLIAKREDGALVVTSDLAVLGDGAAATTLSANFTSEIGSLQAEFGVQLKDASASDIATQSPAFAWLGALRAPISGAVRSGVSEDGTLAPLSATLQIGEGVLQPNEGTRPIPFEQARSYFTYDAADGLIVFDELSVRSKWVTANANGTATLAGLREGALETMVGQFEVTQLRANPLNYYPEPVELDGAEVDFKLQTAPFKIDIGRLDVFDQGQTRHAFGTLEAKPEGWQLALDARADTLTPERIMELWPEPVKVKTRNWLVNNLISADINNADFALRIQPEEKPRLFLAFDFQAAHVKFLKNLPPITQASGHASLVGTRFVASVDEGVVQAGSGGAVQVERSAFIIPDTTVKDGAPAIVRLNARSSLTAALWTIDQPPMEVMKKTGLSTNLGEGQAIATGTLAFPLKRGGSPSDIKFDVTGDLVNLSSTRLISGRSLKSKRMSLVANNKGVEIAGAGSLEGVAFDGRWRQPIGAGSNKSTLRGTAQITPQALSAFNVALPKGMVQGSTPASIGINFEKGQSPRMTISSQLQGATLQIPQLGWRKSAGTKGQMDLAIRLGAQPEVTSISLNAAGLAAKGNITLAKNGGLGVMELSQLKLKDWLDVRAALVGRGSGRSPQVVVRSGSLDMRRAEFGGSGDSSGGGEARSAAAPMQVRLNRLQVTDTIWLQGLAGTFQTTGGLDGPFEARINGGTGISGRVVPQNGRTAVRVTSSNAGGVLKSAGVLQQAVGGALDLSLLPVGKGGAFDGKLKIDGVSIKDAPSMAALVNSLSIVGLVNEMNGDGIFFDEVEGEFRLTPGRMTIKEGSAVGASLGLSVDGVYATDTGQIAMQGVITPVYLLNGIGSLFTRKGEGLLGFNYRLTGEAKKPKVSINPLSVLAPGGLRNVLRAPKTELPAVEGETLPEPDETQKTRVEPAYEGR</sequence>
<keyword evidence="2" id="KW-0812">Transmembrane</keyword>
<feature type="domain" description="YhdP central" evidence="3">
    <location>
        <begin position="380"/>
        <end position="817"/>
    </location>
</feature>
<dbReference type="OrthoDB" id="7161641at2"/>
<accession>A0A073IKW8</accession>
<name>A0A073IKW8_9RHOB</name>
<dbReference type="eggNOG" id="COG3164">
    <property type="taxonomic scope" value="Bacteria"/>
</dbReference>
<evidence type="ECO:0000256" key="1">
    <source>
        <dbReference type="SAM" id="MobiDB-lite"/>
    </source>
</evidence>
<evidence type="ECO:0000313" key="5">
    <source>
        <dbReference type="Proteomes" id="UP000027734"/>
    </source>
</evidence>
<dbReference type="STRING" id="1300350.Z948_302"/>
<dbReference type="InterPro" id="IPR025263">
    <property type="entry name" value="YhdP_central"/>
</dbReference>
<gene>
    <name evidence="4" type="ORF">DSW25_08530</name>
</gene>
<feature type="compositionally biased region" description="Basic and acidic residues" evidence="1">
    <location>
        <begin position="1119"/>
        <end position="1132"/>
    </location>
</feature>
<keyword evidence="2" id="KW-0472">Membrane</keyword>
<protein>
    <recommendedName>
        <fullName evidence="3">YhdP central domain-containing protein</fullName>
    </recommendedName>
</protein>
<evidence type="ECO:0000259" key="3">
    <source>
        <dbReference type="Pfam" id="PF13116"/>
    </source>
</evidence>
<dbReference type="AlphaFoldDB" id="A0A073IKW8"/>
<dbReference type="RefSeq" id="WP_025057808.1">
    <property type="nucleotide sequence ID" value="NZ_JAMC01000002.1"/>
</dbReference>